<reference evidence="1" key="1">
    <citation type="submission" date="2020-08" db="EMBL/GenBank/DDBJ databases">
        <title>Multicomponent nature underlies the extraordinary mechanical properties of spider dragline silk.</title>
        <authorList>
            <person name="Kono N."/>
            <person name="Nakamura H."/>
            <person name="Mori M."/>
            <person name="Yoshida Y."/>
            <person name="Ohtoshi R."/>
            <person name="Malay A.D."/>
            <person name="Moran D.A.P."/>
            <person name="Tomita M."/>
            <person name="Numata K."/>
            <person name="Arakawa K."/>
        </authorList>
    </citation>
    <scope>NUCLEOTIDE SEQUENCE</scope>
</reference>
<organism evidence="1 2">
    <name type="scientific">Nephila pilipes</name>
    <name type="common">Giant wood spider</name>
    <name type="synonym">Nephila maculata</name>
    <dbReference type="NCBI Taxonomy" id="299642"/>
    <lineage>
        <taxon>Eukaryota</taxon>
        <taxon>Metazoa</taxon>
        <taxon>Ecdysozoa</taxon>
        <taxon>Arthropoda</taxon>
        <taxon>Chelicerata</taxon>
        <taxon>Arachnida</taxon>
        <taxon>Araneae</taxon>
        <taxon>Araneomorphae</taxon>
        <taxon>Entelegynae</taxon>
        <taxon>Araneoidea</taxon>
        <taxon>Nephilidae</taxon>
        <taxon>Nephila</taxon>
    </lineage>
</organism>
<sequence>MGQSEKSKNEDSELKMGKKKKMDLEELKQEVTMLNSIGWSFKQYVTEQCHTITNIILRITPYYCHNF</sequence>
<protein>
    <submittedName>
        <fullName evidence="1">Uncharacterized protein</fullName>
    </submittedName>
</protein>
<evidence type="ECO:0000313" key="1">
    <source>
        <dbReference type="EMBL" id="GFT44666.1"/>
    </source>
</evidence>
<evidence type="ECO:0000313" key="2">
    <source>
        <dbReference type="Proteomes" id="UP000887013"/>
    </source>
</evidence>
<accession>A0A8X6P2C1</accession>
<gene>
    <name evidence="1" type="ORF">NPIL_87831</name>
</gene>
<proteinExistence type="predicted"/>
<name>A0A8X6P2C1_NEPPI</name>
<dbReference type="Proteomes" id="UP000887013">
    <property type="component" value="Unassembled WGS sequence"/>
</dbReference>
<keyword evidence="2" id="KW-1185">Reference proteome</keyword>
<dbReference type="EMBL" id="BMAW01110735">
    <property type="protein sequence ID" value="GFT44666.1"/>
    <property type="molecule type" value="Genomic_DNA"/>
</dbReference>
<comment type="caution">
    <text evidence="1">The sequence shown here is derived from an EMBL/GenBank/DDBJ whole genome shotgun (WGS) entry which is preliminary data.</text>
</comment>
<dbReference type="AlphaFoldDB" id="A0A8X6P2C1"/>